<evidence type="ECO:0000313" key="4">
    <source>
        <dbReference type="Proteomes" id="UP000178764"/>
    </source>
</evidence>
<feature type="compositionally biased region" description="Acidic residues" evidence="1">
    <location>
        <begin position="219"/>
        <end position="229"/>
    </location>
</feature>
<dbReference type="InterPro" id="IPR058596">
    <property type="entry name" value="TraC-like_dom"/>
</dbReference>
<name>A0A1F5DNH9_9BACT</name>
<organism evidence="3 4">
    <name type="scientific">Candidatus Berkelbacteria bacterium RBG_13_40_8</name>
    <dbReference type="NCBI Taxonomy" id="1797467"/>
    <lineage>
        <taxon>Bacteria</taxon>
        <taxon>Candidatus Berkelbacteria</taxon>
    </lineage>
</organism>
<feature type="region of interest" description="Disordered" evidence="1">
    <location>
        <begin position="214"/>
        <end position="259"/>
    </location>
</feature>
<feature type="domain" description="TraC-like" evidence="2">
    <location>
        <begin position="26"/>
        <end position="132"/>
    </location>
</feature>
<proteinExistence type="predicted"/>
<comment type="caution">
    <text evidence="3">The sequence shown here is derived from an EMBL/GenBank/DDBJ whole genome shotgun (WGS) entry which is preliminary data.</text>
</comment>
<dbReference type="EMBL" id="MEZT01000016">
    <property type="protein sequence ID" value="OGD56614.1"/>
    <property type="molecule type" value="Genomic_DNA"/>
</dbReference>
<protein>
    <recommendedName>
        <fullName evidence="2">TraC-like domain-containing protein</fullName>
    </recommendedName>
</protein>
<reference evidence="3 4" key="1">
    <citation type="journal article" date="2016" name="Nat. Commun.">
        <title>Thousands of microbial genomes shed light on interconnected biogeochemical processes in an aquifer system.</title>
        <authorList>
            <person name="Anantharaman K."/>
            <person name="Brown C.T."/>
            <person name="Hug L.A."/>
            <person name="Sharon I."/>
            <person name="Castelle C.J."/>
            <person name="Probst A.J."/>
            <person name="Thomas B.C."/>
            <person name="Singh A."/>
            <person name="Wilkins M.J."/>
            <person name="Karaoz U."/>
            <person name="Brodie E.L."/>
            <person name="Williams K.H."/>
            <person name="Hubbard S.S."/>
            <person name="Banfield J.F."/>
        </authorList>
    </citation>
    <scope>NUCLEOTIDE SEQUENCE [LARGE SCALE GENOMIC DNA]</scope>
</reference>
<evidence type="ECO:0000313" key="3">
    <source>
        <dbReference type="EMBL" id="OGD56614.1"/>
    </source>
</evidence>
<sequence length="259" mass="29298">MKLWPKKSEEIGSTQDYLKFAEIRDSVIITKKGELRAIIMVSSINFALKSEQEQDAIVFAYQNFLNSMNFPIQIVMQSKKLDLSKYLQKLKQASKNQTNELLRMQTIDYIDFIERLIKIANIMDKKFFVVIPFAPPPKIQPVAKDFKGIIKNAQTPALQITLDEFNSWKQELKQRIEVIQSGLGSVGIRSAQLNTQQIIELLYEIYNPEEASKEKLTEAEELSAEVIESELEKPAPKENPPAGGKEESESAAATTSAGK</sequence>
<dbReference type="Pfam" id="PF26593">
    <property type="entry name" value="TraC-like"/>
    <property type="match status" value="1"/>
</dbReference>
<feature type="compositionally biased region" description="Low complexity" evidence="1">
    <location>
        <begin position="250"/>
        <end position="259"/>
    </location>
</feature>
<dbReference type="Proteomes" id="UP000178764">
    <property type="component" value="Unassembled WGS sequence"/>
</dbReference>
<accession>A0A1F5DNH9</accession>
<evidence type="ECO:0000256" key="1">
    <source>
        <dbReference type="SAM" id="MobiDB-lite"/>
    </source>
</evidence>
<gene>
    <name evidence="3" type="ORF">A2V71_00255</name>
</gene>
<evidence type="ECO:0000259" key="2">
    <source>
        <dbReference type="Pfam" id="PF26593"/>
    </source>
</evidence>
<dbReference type="AlphaFoldDB" id="A0A1F5DNH9"/>